<evidence type="ECO:0000256" key="2">
    <source>
        <dbReference type="ARBA" id="ARBA00023161"/>
    </source>
</evidence>
<dbReference type="GO" id="GO:0000184">
    <property type="term" value="P:nuclear-transcribed mRNA catabolic process, nonsense-mediated decay"/>
    <property type="evidence" value="ECO:0007669"/>
    <property type="project" value="UniProtKB-KW"/>
</dbReference>
<dbReference type="InterPro" id="IPR035979">
    <property type="entry name" value="RBD_domain_sf"/>
</dbReference>
<gene>
    <name evidence="4" type="ORF">M0811_13425</name>
</gene>
<reference evidence="4" key="1">
    <citation type="submission" date="2022-10" db="EMBL/GenBank/DDBJ databases">
        <title>Novel sulphate-reducing endosymbionts in the free-living metamonad Anaeramoeba.</title>
        <authorList>
            <person name="Jerlstrom-Hultqvist J."/>
            <person name="Cepicka I."/>
            <person name="Gallot-Lavallee L."/>
            <person name="Salas-Leiva D."/>
            <person name="Curtis B.A."/>
            <person name="Zahonova K."/>
            <person name="Pipaliya S."/>
            <person name="Dacks J."/>
            <person name="Roger A.J."/>
        </authorList>
    </citation>
    <scope>NUCLEOTIDE SEQUENCE</scope>
    <source>
        <strain evidence="4">BMAN</strain>
    </source>
</reference>
<dbReference type="SUPFAM" id="SSF54928">
    <property type="entry name" value="RNA-binding domain, RBD"/>
    <property type="match status" value="1"/>
</dbReference>
<evidence type="ECO:0000259" key="3">
    <source>
        <dbReference type="Pfam" id="PF03467"/>
    </source>
</evidence>
<comment type="caution">
    <text evidence="4">The sequence shown here is derived from an EMBL/GenBank/DDBJ whole genome shotgun (WGS) entry which is preliminary data.</text>
</comment>
<dbReference type="InterPro" id="IPR012677">
    <property type="entry name" value="Nucleotide-bd_a/b_plait_sf"/>
</dbReference>
<keyword evidence="2" id="KW-0866">Nonsense-mediated mRNA decay</keyword>
<dbReference type="AlphaFoldDB" id="A0A9Q0R548"/>
<dbReference type="EMBL" id="JAPDFW010000138">
    <property type="protein sequence ID" value="KAJ5066656.1"/>
    <property type="molecule type" value="Genomic_DNA"/>
</dbReference>
<keyword evidence="5" id="KW-1185">Reference proteome</keyword>
<dbReference type="Gene3D" id="3.30.70.330">
    <property type="match status" value="1"/>
</dbReference>
<evidence type="ECO:0000313" key="4">
    <source>
        <dbReference type="EMBL" id="KAJ5066656.1"/>
    </source>
</evidence>
<dbReference type="Pfam" id="PF03467">
    <property type="entry name" value="Smg4_UPF3"/>
    <property type="match status" value="1"/>
</dbReference>
<name>A0A9Q0R548_ANAIG</name>
<dbReference type="Proteomes" id="UP001149090">
    <property type="component" value="Unassembled WGS sequence"/>
</dbReference>
<dbReference type="GO" id="GO:0003676">
    <property type="term" value="F:nucleic acid binding"/>
    <property type="evidence" value="ECO:0007669"/>
    <property type="project" value="InterPro"/>
</dbReference>
<organism evidence="4 5">
    <name type="scientific">Anaeramoeba ignava</name>
    <name type="common">Anaerobic marine amoeba</name>
    <dbReference type="NCBI Taxonomy" id="1746090"/>
    <lineage>
        <taxon>Eukaryota</taxon>
        <taxon>Metamonada</taxon>
        <taxon>Anaeramoebidae</taxon>
        <taxon>Anaeramoeba</taxon>
    </lineage>
</organism>
<comment type="similarity">
    <text evidence="1">Belongs to the RENT3 family.</text>
</comment>
<evidence type="ECO:0000256" key="1">
    <source>
        <dbReference type="ARBA" id="ARBA00005991"/>
    </source>
</evidence>
<proteinExistence type="inferred from homology"/>
<feature type="domain" description="UPF3" evidence="3">
    <location>
        <begin position="17"/>
        <end position="163"/>
    </location>
</feature>
<accession>A0A9Q0R548</accession>
<evidence type="ECO:0000313" key="5">
    <source>
        <dbReference type="Proteomes" id="UP001149090"/>
    </source>
</evidence>
<dbReference type="InterPro" id="IPR005120">
    <property type="entry name" value="UPF3_dom"/>
</dbReference>
<sequence length="168" mass="20001">MNFLGTKTKKIKRLVVTFPKKITETEFLETIQQFITNIKSSKFSEGKKRGKSTAFIQFYNSMNLKEFVEKYPQNKKFQEFTQNCIFSYSLIQKSYPVGIHNPKENTFEENKEFQIILDKIEKINQKRDTSEPDKMIKKIYEHNEKVKEKFKKPTPLLKDLQNNTTRAN</sequence>
<protein>
    <recommendedName>
        <fullName evidence="3">UPF3 domain-containing protein</fullName>
    </recommendedName>
</protein>